<dbReference type="InterPro" id="IPR036047">
    <property type="entry name" value="F-box-like_dom_sf"/>
</dbReference>
<dbReference type="AlphaFoldDB" id="A0A6L2JX94"/>
<protein>
    <recommendedName>
        <fullName evidence="1">F-box domain-containing protein</fullName>
    </recommendedName>
</protein>
<dbReference type="PROSITE" id="PS50181">
    <property type="entry name" value="FBOX"/>
    <property type="match status" value="1"/>
</dbReference>
<dbReference type="EMBL" id="BKCJ010001420">
    <property type="protein sequence ID" value="GEU41300.1"/>
    <property type="molecule type" value="Genomic_DNA"/>
</dbReference>
<dbReference type="NCBIfam" id="TIGR01640">
    <property type="entry name" value="F_box_assoc_1"/>
    <property type="match status" value="1"/>
</dbReference>
<name>A0A6L2JX94_TANCI</name>
<dbReference type="CDD" id="cd22157">
    <property type="entry name" value="F-box_AtFBW1-like"/>
    <property type="match status" value="1"/>
</dbReference>
<gene>
    <name evidence="2" type="ORF">Tci_013278</name>
</gene>
<dbReference type="PANTHER" id="PTHR31672:SF10">
    <property type="entry name" value="F-BOX DOMAIN-CONTAINING PROTEIN"/>
    <property type="match status" value="1"/>
</dbReference>
<dbReference type="InterPro" id="IPR050796">
    <property type="entry name" value="SCF_F-box_component"/>
</dbReference>
<organism evidence="2">
    <name type="scientific">Tanacetum cinerariifolium</name>
    <name type="common">Dalmatian daisy</name>
    <name type="synonym">Chrysanthemum cinerariifolium</name>
    <dbReference type="NCBI Taxonomy" id="118510"/>
    <lineage>
        <taxon>Eukaryota</taxon>
        <taxon>Viridiplantae</taxon>
        <taxon>Streptophyta</taxon>
        <taxon>Embryophyta</taxon>
        <taxon>Tracheophyta</taxon>
        <taxon>Spermatophyta</taxon>
        <taxon>Magnoliopsida</taxon>
        <taxon>eudicotyledons</taxon>
        <taxon>Gunneridae</taxon>
        <taxon>Pentapetalae</taxon>
        <taxon>asterids</taxon>
        <taxon>campanulids</taxon>
        <taxon>Asterales</taxon>
        <taxon>Asteraceae</taxon>
        <taxon>Asteroideae</taxon>
        <taxon>Anthemideae</taxon>
        <taxon>Anthemidinae</taxon>
        <taxon>Tanacetum</taxon>
    </lineage>
</organism>
<comment type="caution">
    <text evidence="2">The sequence shown here is derived from an EMBL/GenBank/DDBJ whole genome shotgun (WGS) entry which is preliminary data.</text>
</comment>
<sequence length="370" mass="41446">MSDHIPFEIQSEIIKRLPVKSVVQCRSVSKQWKSLIDSPKFITSYHSCKTHLFVKYEIANDLKYVSIADDDTFPNHKSSLTVPQPVRLLNYISTLTSVNGLLCFYGSRKGVLDEKIAVLWNPSIRKAVGVAISNSLRIQDGLTFVGFGVCPNTCDPKLVRINTIGYPTVNWEVEVFMLSTRVWKSVSNIPPAFKTCALTFRPVFVDGFIYWRACDNIKLADGIRSNLIISFDLKSDEFGEVCLPDRLVHTNGLALSKVYESIGLFEYYNDGGISFCDAWIMKEGVTKSFTKMLSIKAPVSWVSYGVLELRKNGEVIIENIDDTNLSILEVYEPSSGRTSGVGINGSFGSLKVNLYMETLLLFDESNSIIH</sequence>
<dbReference type="Pfam" id="PF00646">
    <property type="entry name" value="F-box"/>
    <property type="match status" value="1"/>
</dbReference>
<accession>A0A6L2JX94</accession>
<dbReference type="Gene3D" id="1.20.1280.50">
    <property type="match status" value="1"/>
</dbReference>
<dbReference type="InterPro" id="IPR017451">
    <property type="entry name" value="F-box-assoc_interact_dom"/>
</dbReference>
<dbReference type="SMART" id="SM00256">
    <property type="entry name" value="FBOX"/>
    <property type="match status" value="1"/>
</dbReference>
<dbReference type="InterPro" id="IPR006527">
    <property type="entry name" value="F-box-assoc_dom_typ1"/>
</dbReference>
<dbReference type="InterPro" id="IPR001810">
    <property type="entry name" value="F-box_dom"/>
</dbReference>
<dbReference type="SUPFAM" id="SSF81383">
    <property type="entry name" value="F-box domain"/>
    <property type="match status" value="1"/>
</dbReference>
<dbReference type="Pfam" id="PF07734">
    <property type="entry name" value="FBA_1"/>
    <property type="match status" value="1"/>
</dbReference>
<evidence type="ECO:0000259" key="1">
    <source>
        <dbReference type="PROSITE" id="PS50181"/>
    </source>
</evidence>
<reference evidence="2" key="1">
    <citation type="journal article" date="2019" name="Sci. Rep.">
        <title>Draft genome of Tanacetum cinerariifolium, the natural source of mosquito coil.</title>
        <authorList>
            <person name="Yamashiro T."/>
            <person name="Shiraishi A."/>
            <person name="Satake H."/>
            <person name="Nakayama K."/>
        </authorList>
    </citation>
    <scope>NUCLEOTIDE SEQUENCE</scope>
</reference>
<feature type="domain" description="F-box" evidence="1">
    <location>
        <begin position="1"/>
        <end position="45"/>
    </location>
</feature>
<evidence type="ECO:0000313" key="2">
    <source>
        <dbReference type="EMBL" id="GEU41300.1"/>
    </source>
</evidence>
<proteinExistence type="predicted"/>
<dbReference type="PANTHER" id="PTHR31672">
    <property type="entry name" value="BNACNNG10540D PROTEIN"/>
    <property type="match status" value="1"/>
</dbReference>